<dbReference type="GO" id="GO:0008324">
    <property type="term" value="F:monoatomic cation transmembrane transporter activity"/>
    <property type="evidence" value="ECO:0007669"/>
    <property type="project" value="InterPro"/>
</dbReference>
<dbReference type="InterPro" id="IPR058533">
    <property type="entry name" value="Cation_efflux_TM"/>
</dbReference>
<dbReference type="AlphaFoldDB" id="A0A4Q7NR26"/>
<feature type="transmembrane region" description="Helical" evidence="7">
    <location>
        <begin position="130"/>
        <end position="150"/>
    </location>
</feature>
<dbReference type="InterPro" id="IPR027469">
    <property type="entry name" value="Cation_efflux_TMD_sf"/>
</dbReference>
<dbReference type="InterPro" id="IPR002524">
    <property type="entry name" value="Cation_efflux"/>
</dbReference>
<reference evidence="9 10" key="1">
    <citation type="submission" date="2019-02" db="EMBL/GenBank/DDBJ databases">
        <title>Genomic Encyclopedia of Type Strains, Phase IV (KMG-IV): sequencing the most valuable type-strain genomes for metagenomic binning, comparative biology and taxonomic classification.</title>
        <authorList>
            <person name="Goeker M."/>
        </authorList>
    </citation>
    <scope>NUCLEOTIDE SEQUENCE [LARGE SCALE GENOMIC DNA]</scope>
    <source>
        <strain evidence="9 10">DSM 45622</strain>
    </source>
</reference>
<evidence type="ECO:0000313" key="9">
    <source>
        <dbReference type="EMBL" id="RZS89481.1"/>
    </source>
</evidence>
<dbReference type="Proteomes" id="UP000293638">
    <property type="component" value="Unassembled WGS sequence"/>
</dbReference>
<dbReference type="OrthoDB" id="9806522at2"/>
<sequence length="341" mass="35759">METSQPPAQQSPPAPAEPSGGGESTATVLTALAANLAIAVAKLVGGLVSGSSAMFAEAAHSVADTMNEVFLLRSLRASRRPADAHHPFGYGKTRFFWSLLAALGIFVAGSLFSIVDGIRSILGGEGESGGYLVAYVVLAVSVLAEGTSLVKAVRQVRGEAQAHGRTFRRELQLSSDPTVKTVVAEDSAAVLGLGLAATGLALHQLTGHSWWDGLAAVLIGLVLAVVAAVLGWENANLLIGETARAELVVGCYDAIAEVPGIERVIELLTMHLGPDEVLLAARVDLEDSLPAGRIEDLSTAVETQLRERWPEVTQVFLDPTRGQGETAARTRAYIDQLRAEV</sequence>
<protein>
    <submittedName>
        <fullName evidence="9">Cation diffusion facilitator family transporter</fullName>
    </submittedName>
</protein>
<dbReference type="NCBIfam" id="TIGR01297">
    <property type="entry name" value="CDF"/>
    <property type="match status" value="1"/>
</dbReference>
<feature type="region of interest" description="Disordered" evidence="6">
    <location>
        <begin position="1"/>
        <end position="23"/>
    </location>
</feature>
<dbReference type="GO" id="GO:0016020">
    <property type="term" value="C:membrane"/>
    <property type="evidence" value="ECO:0007669"/>
    <property type="project" value="UniProtKB-SubCell"/>
</dbReference>
<evidence type="ECO:0000256" key="4">
    <source>
        <dbReference type="ARBA" id="ARBA00022989"/>
    </source>
</evidence>
<name>A0A4Q7NR26_9ACTN</name>
<dbReference type="InterPro" id="IPR036837">
    <property type="entry name" value="Cation_efflux_CTD_sf"/>
</dbReference>
<dbReference type="Gene3D" id="1.20.1510.10">
    <property type="entry name" value="Cation efflux protein transmembrane domain"/>
    <property type="match status" value="1"/>
</dbReference>
<proteinExistence type="predicted"/>
<comment type="caution">
    <text evidence="9">The sequence shown here is derived from an EMBL/GenBank/DDBJ whole genome shotgun (WGS) entry which is preliminary data.</text>
</comment>
<dbReference type="RefSeq" id="WP_130492088.1">
    <property type="nucleotide sequence ID" value="NZ_SGXD01000002.1"/>
</dbReference>
<gene>
    <name evidence="9" type="ORF">EV189_1248</name>
</gene>
<keyword evidence="5 7" id="KW-0472">Membrane</keyword>
<feature type="transmembrane region" description="Helical" evidence="7">
    <location>
        <begin position="210"/>
        <end position="232"/>
    </location>
</feature>
<keyword evidence="2" id="KW-0813">Transport</keyword>
<evidence type="ECO:0000259" key="8">
    <source>
        <dbReference type="Pfam" id="PF01545"/>
    </source>
</evidence>
<organism evidence="9 10">
    <name type="scientific">Motilibacter rhizosphaerae</name>
    <dbReference type="NCBI Taxonomy" id="598652"/>
    <lineage>
        <taxon>Bacteria</taxon>
        <taxon>Bacillati</taxon>
        <taxon>Actinomycetota</taxon>
        <taxon>Actinomycetes</taxon>
        <taxon>Motilibacterales</taxon>
        <taxon>Motilibacteraceae</taxon>
        <taxon>Motilibacter</taxon>
    </lineage>
</organism>
<feature type="domain" description="Cation efflux protein transmembrane" evidence="8">
    <location>
        <begin position="29"/>
        <end position="238"/>
    </location>
</feature>
<dbReference type="Gene3D" id="3.30.70.1350">
    <property type="entry name" value="Cation efflux protein, cytoplasmic domain"/>
    <property type="match status" value="1"/>
</dbReference>
<dbReference type="Pfam" id="PF01545">
    <property type="entry name" value="Cation_efflux"/>
    <property type="match status" value="1"/>
</dbReference>
<evidence type="ECO:0000256" key="7">
    <source>
        <dbReference type="SAM" id="Phobius"/>
    </source>
</evidence>
<dbReference type="InterPro" id="IPR040177">
    <property type="entry name" value="SLC30A9"/>
</dbReference>
<dbReference type="PANTHER" id="PTHR13414">
    <property type="entry name" value="HUEL-CATION TRANSPORTER"/>
    <property type="match status" value="1"/>
</dbReference>
<keyword evidence="4 7" id="KW-1133">Transmembrane helix</keyword>
<dbReference type="GO" id="GO:0006829">
    <property type="term" value="P:zinc ion transport"/>
    <property type="evidence" value="ECO:0007669"/>
    <property type="project" value="InterPro"/>
</dbReference>
<evidence type="ECO:0000256" key="5">
    <source>
        <dbReference type="ARBA" id="ARBA00023136"/>
    </source>
</evidence>
<evidence type="ECO:0000256" key="3">
    <source>
        <dbReference type="ARBA" id="ARBA00022692"/>
    </source>
</evidence>
<dbReference type="SUPFAM" id="SSF161111">
    <property type="entry name" value="Cation efflux protein transmembrane domain-like"/>
    <property type="match status" value="1"/>
</dbReference>
<dbReference type="PANTHER" id="PTHR13414:SF9">
    <property type="entry name" value="PROTON-COUPLED ZINC ANTIPORTER SLC30A9, MITOCHONDRIAL"/>
    <property type="match status" value="1"/>
</dbReference>
<dbReference type="SUPFAM" id="SSF160240">
    <property type="entry name" value="Cation efflux protein cytoplasmic domain-like"/>
    <property type="match status" value="1"/>
</dbReference>
<evidence type="ECO:0000256" key="2">
    <source>
        <dbReference type="ARBA" id="ARBA00022448"/>
    </source>
</evidence>
<keyword evidence="3 7" id="KW-0812">Transmembrane</keyword>
<feature type="transmembrane region" description="Helical" evidence="7">
    <location>
        <begin position="95"/>
        <end position="115"/>
    </location>
</feature>
<evidence type="ECO:0000313" key="10">
    <source>
        <dbReference type="Proteomes" id="UP000293638"/>
    </source>
</evidence>
<evidence type="ECO:0000256" key="6">
    <source>
        <dbReference type="SAM" id="MobiDB-lite"/>
    </source>
</evidence>
<dbReference type="EMBL" id="SGXD01000002">
    <property type="protein sequence ID" value="RZS89481.1"/>
    <property type="molecule type" value="Genomic_DNA"/>
</dbReference>
<accession>A0A4Q7NR26</accession>
<comment type="subcellular location">
    <subcellularLocation>
        <location evidence="1">Membrane</location>
        <topology evidence="1">Multi-pass membrane protein</topology>
    </subcellularLocation>
</comment>
<keyword evidence="10" id="KW-1185">Reference proteome</keyword>
<evidence type="ECO:0000256" key="1">
    <source>
        <dbReference type="ARBA" id="ARBA00004141"/>
    </source>
</evidence>